<sequence length="367" mass="42263">MADRISSCPDSILCYILSFLPTKQVGSTSVLSKRWNLLWHSVPSLDFDYPDGMYDDGQACNRFILSLYSFLLWRDKEKTFHRFRLRFKSLYNHNEMETWIKLAIRRSGSLKHLNLSLHPGIAVPSVVFSCTTLVVLKLSNLMLKNISFVHLPFLIVLHLNSIYLSKDVDLPQFLSGCLNLVDLEVFNTVSDSNVKEFHSLPSLLRAEIDPTVVPLEVVKNVEILFADRLRKEDLVCDLQNLVQLEFAISVSSQGWPCVLEVFRCCPKLQNVFILIDGDLEAVLPYPLTVPTCISLHLQFCCLECYSGSALEFQFAEYIMLNANYLQIMEFRIDSDLYNNLLRRHHMIRDLSSCRKISYACTLLFEKL</sequence>
<evidence type="ECO:0000259" key="2">
    <source>
        <dbReference type="Pfam" id="PF08387"/>
    </source>
</evidence>
<accession>D2DW90</accession>
<dbReference type="InterPro" id="IPR053781">
    <property type="entry name" value="F-box_AtFBL13-like"/>
</dbReference>
<evidence type="ECO:0000313" key="3">
    <source>
        <dbReference type="EMBL" id="ACZ74680.1"/>
    </source>
</evidence>
<dbReference type="InterPro" id="IPR001810">
    <property type="entry name" value="F-box_dom"/>
</dbReference>
<dbReference type="PANTHER" id="PTHR31900">
    <property type="entry name" value="F-BOX/RNI SUPERFAMILY PROTEIN-RELATED"/>
    <property type="match status" value="1"/>
</dbReference>
<proteinExistence type="predicted"/>
<name>D2DW90_PHAVU</name>
<dbReference type="Gene3D" id="3.80.10.10">
    <property type="entry name" value="Ribonuclease Inhibitor"/>
    <property type="match status" value="1"/>
</dbReference>
<dbReference type="InterPro" id="IPR050232">
    <property type="entry name" value="FBL13/AtMIF1-like"/>
</dbReference>
<reference evidence="3" key="1">
    <citation type="journal article" date="2009" name="Plant Physiol.">
        <title>A nomadic subtelomeric disease resistance gene cluster in common bean.</title>
        <authorList>
            <person name="David P."/>
            <person name="Chen N.W.G."/>
            <person name="Pedrosa-Harand A."/>
            <person name="Thareau V."/>
            <person name="Sevignac M."/>
            <person name="Cannon S.B."/>
            <person name="Debouck D."/>
            <person name="Langin T."/>
            <person name="Geffroy V."/>
        </authorList>
    </citation>
    <scope>NUCLEOTIDE SEQUENCE</scope>
</reference>
<feature type="domain" description="FBD" evidence="2">
    <location>
        <begin position="286"/>
        <end position="329"/>
    </location>
</feature>
<dbReference type="InterPro" id="IPR006566">
    <property type="entry name" value="FBD"/>
</dbReference>
<dbReference type="SUPFAM" id="SSF81383">
    <property type="entry name" value="F-box domain"/>
    <property type="match status" value="1"/>
</dbReference>
<dbReference type="AlphaFoldDB" id="D2DW90"/>
<dbReference type="Pfam" id="PF08387">
    <property type="entry name" value="FBD"/>
    <property type="match status" value="1"/>
</dbReference>
<dbReference type="PANTHER" id="PTHR31900:SF34">
    <property type="entry name" value="EMB|CAB62440.1-RELATED"/>
    <property type="match status" value="1"/>
</dbReference>
<protein>
    <submittedName>
        <fullName evidence="3">Cyclin-like F-box</fullName>
    </submittedName>
</protein>
<dbReference type="InterPro" id="IPR032675">
    <property type="entry name" value="LRR_dom_sf"/>
</dbReference>
<dbReference type="Gene3D" id="1.20.1280.50">
    <property type="match status" value="1"/>
</dbReference>
<dbReference type="EMBL" id="FJ817291">
    <property type="protein sequence ID" value="ACZ74680.1"/>
    <property type="molecule type" value="Genomic_DNA"/>
</dbReference>
<dbReference type="InterPro" id="IPR036047">
    <property type="entry name" value="F-box-like_dom_sf"/>
</dbReference>
<feature type="domain" description="F-box" evidence="1">
    <location>
        <begin position="5"/>
        <end position="44"/>
    </location>
</feature>
<dbReference type="SUPFAM" id="SSF52058">
    <property type="entry name" value="L domain-like"/>
    <property type="match status" value="1"/>
</dbReference>
<evidence type="ECO:0000259" key="1">
    <source>
        <dbReference type="Pfam" id="PF00646"/>
    </source>
</evidence>
<organism evidence="3">
    <name type="scientific">Phaseolus vulgaris</name>
    <name type="common">Kidney bean</name>
    <name type="synonym">French bean</name>
    <dbReference type="NCBI Taxonomy" id="3885"/>
    <lineage>
        <taxon>Eukaryota</taxon>
        <taxon>Viridiplantae</taxon>
        <taxon>Streptophyta</taxon>
        <taxon>Embryophyta</taxon>
        <taxon>Tracheophyta</taxon>
        <taxon>Spermatophyta</taxon>
        <taxon>Magnoliopsida</taxon>
        <taxon>eudicotyledons</taxon>
        <taxon>Gunneridae</taxon>
        <taxon>Pentapetalae</taxon>
        <taxon>rosids</taxon>
        <taxon>fabids</taxon>
        <taxon>Fabales</taxon>
        <taxon>Fabaceae</taxon>
        <taxon>Papilionoideae</taxon>
        <taxon>50 kb inversion clade</taxon>
        <taxon>NPAAA clade</taxon>
        <taxon>indigoferoid/millettioid clade</taxon>
        <taxon>Phaseoleae</taxon>
        <taxon>Phaseolus</taxon>
    </lineage>
</organism>
<dbReference type="Pfam" id="PF00646">
    <property type="entry name" value="F-box"/>
    <property type="match status" value="1"/>
</dbReference>
<dbReference type="CDD" id="cd22160">
    <property type="entry name" value="F-box_AtFBL13-like"/>
    <property type="match status" value="1"/>
</dbReference>